<evidence type="ECO:0000313" key="2">
    <source>
        <dbReference type="Proteomes" id="UP000436088"/>
    </source>
</evidence>
<gene>
    <name evidence="1" type="ORF">F3Y22_tig00111798pilonHSYRG00019</name>
</gene>
<proteinExistence type="predicted"/>
<accession>A0A6A2YF21</accession>
<dbReference type="Gene3D" id="3.40.50.300">
    <property type="entry name" value="P-loop containing nucleotide triphosphate hydrolases"/>
    <property type="match status" value="1"/>
</dbReference>
<reference evidence="1" key="1">
    <citation type="submission" date="2019-09" db="EMBL/GenBank/DDBJ databases">
        <title>Draft genome information of white flower Hibiscus syriacus.</title>
        <authorList>
            <person name="Kim Y.-M."/>
        </authorList>
    </citation>
    <scope>NUCLEOTIDE SEQUENCE [LARGE SCALE GENOMIC DNA]</scope>
    <source>
        <strain evidence="1">YM2019G1</strain>
    </source>
</reference>
<dbReference type="InterPro" id="IPR050168">
    <property type="entry name" value="AAA_ATPase_domain"/>
</dbReference>
<dbReference type="InterPro" id="IPR027417">
    <property type="entry name" value="P-loop_NTPase"/>
</dbReference>
<comment type="caution">
    <text evidence="1">The sequence shown here is derived from an EMBL/GenBank/DDBJ whole genome shotgun (WGS) entry which is preliminary data.</text>
</comment>
<evidence type="ECO:0000313" key="1">
    <source>
        <dbReference type="EMBL" id="KAE8673257.1"/>
    </source>
</evidence>
<dbReference type="PANTHER" id="PTHR23077:SF117">
    <property type="entry name" value="AAA+ ATPASE DOMAIN-CONTAINING PROTEIN"/>
    <property type="match status" value="1"/>
</dbReference>
<keyword evidence="2" id="KW-1185">Reference proteome</keyword>
<dbReference type="GO" id="GO:0016887">
    <property type="term" value="F:ATP hydrolysis activity"/>
    <property type="evidence" value="ECO:0007669"/>
    <property type="project" value="TreeGrafter"/>
</dbReference>
<dbReference type="PANTHER" id="PTHR23077">
    <property type="entry name" value="AAA-FAMILY ATPASE"/>
    <property type="match status" value="1"/>
</dbReference>
<name>A0A6A2YF21_HIBSY</name>
<dbReference type="Proteomes" id="UP000436088">
    <property type="component" value="Unassembled WGS sequence"/>
</dbReference>
<protein>
    <submittedName>
        <fullName evidence="1">Uncharacterized protein</fullName>
    </submittedName>
</protein>
<dbReference type="AlphaFoldDB" id="A0A6A2YF21"/>
<sequence>MVMLELIWKRYVSRQALSAVKRSTDAGENLGTVSLTVEDWNHAKSVVGPSITRGVTVDVPNVSWDDIGGLKDLKKKLQQAVEWPIKHSAAF</sequence>
<organism evidence="1 2">
    <name type="scientific">Hibiscus syriacus</name>
    <name type="common">Rose of Sharon</name>
    <dbReference type="NCBI Taxonomy" id="106335"/>
    <lineage>
        <taxon>Eukaryota</taxon>
        <taxon>Viridiplantae</taxon>
        <taxon>Streptophyta</taxon>
        <taxon>Embryophyta</taxon>
        <taxon>Tracheophyta</taxon>
        <taxon>Spermatophyta</taxon>
        <taxon>Magnoliopsida</taxon>
        <taxon>eudicotyledons</taxon>
        <taxon>Gunneridae</taxon>
        <taxon>Pentapetalae</taxon>
        <taxon>rosids</taxon>
        <taxon>malvids</taxon>
        <taxon>Malvales</taxon>
        <taxon>Malvaceae</taxon>
        <taxon>Malvoideae</taxon>
        <taxon>Hibiscus</taxon>
    </lineage>
</organism>
<dbReference type="EMBL" id="VEPZ02001431">
    <property type="protein sequence ID" value="KAE8673257.1"/>
    <property type="molecule type" value="Genomic_DNA"/>
</dbReference>